<sequence length="575" mass="62560">METRGLGNVAPDEEKRRATSPVDTGATTKRQKKADRKATGGAAKLKKTEKKSTKPTPLNRRLTQAEIAARFKLMEAHVDVGLQHEENIEKKKQGDSMFTNHTDGRPHGRGTSLRGQVTEEGEHQRMVERHGNDMRTTSTTSPTNQSQDQQTYDVPGGTSTTVTAHGTGQGDQPVPVNAEQLCQTTTQGDRVGAPKVIQEGEQPISTTPGPVSRNDNHVPVDGEQNCEASAQGDRVSALKVVQEDEQLVTTTLAPVGQIGHHVSTAEDAPASMELSNITLSPKGKDFVTQDAANQPSAIQVVNQPSVANHATRDIRINVSEGGQSTPSDAEKVHNEQPSPIQTPVENLDKSTSRVVIPDHLENAGQRTSIPCVQCAALYSKVPNLQCWKGYHALKCIDCTTKGINCTIVPKRCLAQLKMLRDSATQVLQDTTNQAATNRLNTVQAQFDLMVCNPPEIMSNDVALHRSSIPSQTKIQRHDEIAMTETAAHIATKVSDSIDRTTIAVNGLRDDVKRIYNDQRATDKSKRDEDKAFQEAHLAQLRSMEEIIRTTNSALCTQMKGLCDAIRANREASPGS</sequence>
<feature type="compositionally biased region" description="Low complexity" evidence="1">
    <location>
        <begin position="136"/>
        <end position="151"/>
    </location>
</feature>
<dbReference type="GeneID" id="36285156"/>
<accession>A0A177AIJ4</accession>
<organism evidence="2">
    <name type="scientific">Pseudogymnoascus destructans</name>
    <dbReference type="NCBI Taxonomy" id="655981"/>
    <lineage>
        <taxon>Eukaryota</taxon>
        <taxon>Fungi</taxon>
        <taxon>Dikarya</taxon>
        <taxon>Ascomycota</taxon>
        <taxon>Pezizomycotina</taxon>
        <taxon>Leotiomycetes</taxon>
        <taxon>Thelebolales</taxon>
        <taxon>Thelebolaceae</taxon>
        <taxon>Pseudogymnoascus</taxon>
    </lineage>
</organism>
<feature type="compositionally biased region" description="Polar residues" evidence="1">
    <location>
        <begin position="157"/>
        <end position="166"/>
    </location>
</feature>
<evidence type="ECO:0000313" key="2">
    <source>
        <dbReference type="EMBL" id="OAF61620.1"/>
    </source>
</evidence>
<feature type="compositionally biased region" description="Polar residues" evidence="1">
    <location>
        <begin position="335"/>
        <end position="344"/>
    </location>
</feature>
<name>A0A177AIJ4_9PEZI</name>
<gene>
    <name evidence="2" type="ORF">VC83_02070</name>
</gene>
<proteinExistence type="predicted"/>
<feature type="region of interest" description="Disordered" evidence="1">
    <location>
        <begin position="88"/>
        <end position="175"/>
    </location>
</feature>
<reference evidence="2" key="1">
    <citation type="submission" date="2016-03" db="EMBL/GenBank/DDBJ databases">
        <title>Updated assembly of Pseudogymnoascus destructans, the fungus causing white-nose syndrome of bats.</title>
        <authorList>
            <person name="Palmer J.M."/>
            <person name="Drees K.P."/>
            <person name="Foster J.T."/>
            <person name="Lindner D.L."/>
        </authorList>
    </citation>
    <scope>NUCLEOTIDE SEQUENCE [LARGE SCALE GENOMIC DNA]</scope>
    <source>
        <strain evidence="2">20631-21</strain>
    </source>
</reference>
<protein>
    <submittedName>
        <fullName evidence="2">Uncharacterized protein</fullName>
    </submittedName>
</protein>
<dbReference type="RefSeq" id="XP_024326894.1">
    <property type="nucleotide sequence ID" value="XM_024465740.1"/>
</dbReference>
<evidence type="ECO:0000256" key="1">
    <source>
        <dbReference type="SAM" id="MobiDB-lite"/>
    </source>
</evidence>
<feature type="region of interest" description="Disordered" evidence="1">
    <location>
        <begin position="319"/>
        <end position="344"/>
    </location>
</feature>
<feature type="compositionally biased region" description="Basic and acidic residues" evidence="1">
    <location>
        <begin position="120"/>
        <end position="133"/>
    </location>
</feature>
<dbReference type="EMBL" id="KV441389">
    <property type="protein sequence ID" value="OAF61620.1"/>
    <property type="molecule type" value="Genomic_DNA"/>
</dbReference>
<dbReference type="VEuPathDB" id="FungiDB:GMDG_01450"/>
<dbReference type="Proteomes" id="UP000077154">
    <property type="component" value="Unassembled WGS sequence"/>
</dbReference>
<feature type="region of interest" description="Disordered" evidence="1">
    <location>
        <begin position="1"/>
        <end position="62"/>
    </location>
</feature>
<dbReference type="AlphaFoldDB" id="A0A177AIJ4"/>